<feature type="region of interest" description="Disordered" evidence="13">
    <location>
        <begin position="922"/>
        <end position="946"/>
    </location>
</feature>
<keyword evidence="7" id="KW-0256">Endoplasmic reticulum</keyword>
<dbReference type="GO" id="GO:0007029">
    <property type="term" value="P:endoplasmic reticulum organization"/>
    <property type="evidence" value="ECO:0007669"/>
    <property type="project" value="TreeGrafter"/>
</dbReference>
<dbReference type="Gene3D" id="2.130.10.10">
    <property type="entry name" value="YVTN repeat-like/Quinoprotein amine dehydrogenase"/>
    <property type="match status" value="1"/>
</dbReference>
<proteinExistence type="inferred from homology"/>
<dbReference type="GO" id="GO:0005198">
    <property type="term" value="F:structural molecule activity"/>
    <property type="evidence" value="ECO:0007669"/>
    <property type="project" value="TreeGrafter"/>
</dbReference>
<reference evidence="15 16" key="1">
    <citation type="submission" date="2021-09" db="EMBL/GenBank/DDBJ databases">
        <title>Genomic insights and catalytic innovation underlie evolution of tropane alkaloids biosynthesis.</title>
        <authorList>
            <person name="Wang Y.-J."/>
            <person name="Tian T."/>
            <person name="Huang J.-P."/>
            <person name="Huang S.-X."/>
        </authorList>
    </citation>
    <scope>NUCLEOTIDE SEQUENCE [LARGE SCALE GENOMIC DNA]</scope>
    <source>
        <strain evidence="15">KIB-2018</strain>
        <tissue evidence="15">Leaf</tissue>
    </source>
</reference>
<feature type="repeat" description="WD" evidence="12">
    <location>
        <begin position="259"/>
        <end position="301"/>
    </location>
</feature>
<dbReference type="SMART" id="SM00320">
    <property type="entry name" value="WD40"/>
    <property type="match status" value="6"/>
</dbReference>
<feature type="repeat" description="WD" evidence="12">
    <location>
        <begin position="118"/>
        <end position="160"/>
    </location>
</feature>
<evidence type="ECO:0000256" key="8">
    <source>
        <dbReference type="ARBA" id="ARBA00022892"/>
    </source>
</evidence>
<dbReference type="GO" id="GO:0030127">
    <property type="term" value="C:COPII vesicle coat"/>
    <property type="evidence" value="ECO:0007669"/>
    <property type="project" value="TreeGrafter"/>
</dbReference>
<dbReference type="InterPro" id="IPR001680">
    <property type="entry name" value="WD40_rpt"/>
</dbReference>
<dbReference type="GO" id="GO:0015031">
    <property type="term" value="P:protein transport"/>
    <property type="evidence" value="ECO:0007669"/>
    <property type="project" value="UniProtKB-KW"/>
</dbReference>
<keyword evidence="5 12" id="KW-0853">WD repeat</keyword>
<dbReference type="FunFam" id="1.20.940.10:FF:000003">
    <property type="entry name" value="Protein transport protein SEC31 homolog B"/>
    <property type="match status" value="1"/>
</dbReference>
<evidence type="ECO:0000259" key="14">
    <source>
        <dbReference type="Pfam" id="PF12931"/>
    </source>
</evidence>
<dbReference type="InterPro" id="IPR036322">
    <property type="entry name" value="WD40_repeat_dom_sf"/>
</dbReference>
<comment type="subcellular location">
    <subcellularLocation>
        <location evidence="1">Endoplasmic reticulum</location>
    </subcellularLocation>
    <subcellularLocation>
        <location evidence="2">Golgi apparatus</location>
    </subcellularLocation>
</comment>
<feature type="region of interest" description="Disordered" evidence="13">
    <location>
        <begin position="961"/>
        <end position="1016"/>
    </location>
</feature>
<dbReference type="Pfam" id="PF00400">
    <property type="entry name" value="WD40"/>
    <property type="match status" value="2"/>
</dbReference>
<dbReference type="Gene3D" id="1.20.940.10">
    <property type="entry name" value="Functional domain of the splicing factor Prp18"/>
    <property type="match status" value="1"/>
</dbReference>
<protein>
    <recommendedName>
        <fullName evidence="14">Sec16 Sec23-binding domain-containing protein</fullName>
    </recommendedName>
</protein>
<dbReference type="GO" id="GO:0090110">
    <property type="term" value="P:COPII-coated vesicle cargo loading"/>
    <property type="evidence" value="ECO:0007669"/>
    <property type="project" value="TreeGrafter"/>
</dbReference>
<dbReference type="FunFam" id="1.25.40.1030:FF:000004">
    <property type="entry name" value="Protein transport protein SEC31 homolog B"/>
    <property type="match status" value="1"/>
</dbReference>
<evidence type="ECO:0000256" key="11">
    <source>
        <dbReference type="ARBA" id="ARBA00060100"/>
    </source>
</evidence>
<evidence type="ECO:0000313" key="15">
    <source>
        <dbReference type="EMBL" id="KAJ8748752.1"/>
    </source>
</evidence>
<dbReference type="Proteomes" id="UP001159364">
    <property type="component" value="Linkage Group LG12"/>
</dbReference>
<evidence type="ECO:0000256" key="13">
    <source>
        <dbReference type="SAM" id="MobiDB-lite"/>
    </source>
</evidence>
<evidence type="ECO:0000256" key="2">
    <source>
        <dbReference type="ARBA" id="ARBA00004555"/>
    </source>
</evidence>
<keyword evidence="8" id="KW-0931">ER-Golgi transport</keyword>
<dbReference type="InterPro" id="IPR040251">
    <property type="entry name" value="SEC31-like"/>
</dbReference>
<dbReference type="SUPFAM" id="SSF50978">
    <property type="entry name" value="WD40 repeat-like"/>
    <property type="match status" value="1"/>
</dbReference>
<evidence type="ECO:0000313" key="16">
    <source>
        <dbReference type="Proteomes" id="UP001159364"/>
    </source>
</evidence>
<evidence type="ECO:0000256" key="7">
    <source>
        <dbReference type="ARBA" id="ARBA00022824"/>
    </source>
</evidence>
<keyword evidence="6" id="KW-0677">Repeat</keyword>
<feature type="compositionally biased region" description="Polar residues" evidence="13">
    <location>
        <begin position="514"/>
        <end position="530"/>
    </location>
</feature>
<keyword evidence="9" id="KW-0653">Protein transport</keyword>
<feature type="region of interest" description="Disordered" evidence="13">
    <location>
        <begin position="514"/>
        <end position="538"/>
    </location>
</feature>
<gene>
    <name evidence="15" type="ORF">K2173_011306</name>
</gene>
<keyword evidence="4" id="KW-0813">Transport</keyword>
<evidence type="ECO:0000256" key="12">
    <source>
        <dbReference type="PROSITE-ProRule" id="PRU00221"/>
    </source>
</evidence>
<evidence type="ECO:0000256" key="10">
    <source>
        <dbReference type="ARBA" id="ARBA00023034"/>
    </source>
</evidence>
<comment type="similarity">
    <text evidence="3">Belongs to the WD repeat SEC31 family.</text>
</comment>
<dbReference type="AlphaFoldDB" id="A0AAV8S987"/>
<feature type="region of interest" description="Disordered" evidence="13">
    <location>
        <begin position="822"/>
        <end position="863"/>
    </location>
</feature>
<evidence type="ECO:0000256" key="9">
    <source>
        <dbReference type="ARBA" id="ARBA00022927"/>
    </source>
</evidence>
<keyword evidence="16" id="KW-1185">Reference proteome</keyword>
<dbReference type="InterPro" id="IPR015943">
    <property type="entry name" value="WD40/YVTN_repeat-like_dom_sf"/>
</dbReference>
<accession>A0AAV8S987</accession>
<evidence type="ECO:0000256" key="1">
    <source>
        <dbReference type="ARBA" id="ARBA00004240"/>
    </source>
</evidence>
<dbReference type="PROSITE" id="PS50294">
    <property type="entry name" value="WD_REPEATS_REGION"/>
    <property type="match status" value="1"/>
</dbReference>
<dbReference type="GO" id="GO:0005794">
    <property type="term" value="C:Golgi apparatus"/>
    <property type="evidence" value="ECO:0007669"/>
    <property type="project" value="UniProtKB-SubCell"/>
</dbReference>
<name>A0AAV8S987_9ROSI</name>
<dbReference type="InterPro" id="IPR019775">
    <property type="entry name" value="WD40_repeat_CS"/>
</dbReference>
<feature type="domain" description="Sec16 Sec23-binding" evidence="14">
    <location>
        <begin position="561"/>
        <end position="753"/>
    </location>
</feature>
<evidence type="ECO:0000256" key="5">
    <source>
        <dbReference type="ARBA" id="ARBA00022574"/>
    </source>
</evidence>
<dbReference type="PANTHER" id="PTHR13923">
    <property type="entry name" value="SEC31-RELATED PROTEIN"/>
    <property type="match status" value="1"/>
</dbReference>
<sequence length="1127" mass="122790">MACIKSVNRSAQVALAPDTPYMAAGTMANVVDPSFSSSASLEIFKLDFQSDDRDLPLLGEYQSSEKFNRIAWSRKGPESDTYGLGLIAGGLADGSIDIWNPLALIRPKATEDARIVHLSNHKGPVRGLEFNAITPNLLASGADDGEILIWDLSAPKTPSHFPPLKGSGSATQREITYISWNSKVQHILASTSQNGITAVWDLKRQKPVISVEDSIRRRCSVLQWHPDIATQLVIASDEDSSPALRLWDMRNAMTPVKEFVGHTKGVIAMSWCPTDSSYLLTCAKDNRTFCWDTVTGEIVRELPGGSNWTFDVHWYPKIPGVISTSSYDGKIGIYNIEGCSRYGAGGSDYGAATLRAPKWYKRPAGVSFGFGGKLVSFHPRSSAAGAPAGASEVYLHSMVTEESLVSRSSEFKDAIQNGEKSSLKALCNRKSQESESEDDRETWGFLKVLFEEDGTARTKLLSHLGFNLPAEEKEAVQNNVLQDIGDVRLDDTVAEKTKEASVFSADDGEDFFNNLSSPKADTPVKTSIGNSGLGAPVPTLEENRQEEGFEESVDPSFDDSIQRALVVGDYKGAVAQCLSANKIADALVIAHVGGSTLWESTRDQYLKMSHSPYLKVVSAMVNNDLISLVNTRPLKYWKETLALLCTFAQSEDWSFLCDSLASKLMAAGNTLAATLCYICAGNIDKTVEIWSRSLKVENEDKSYLDLLQDLMEKTIVLALANGQKHFSASFFKLVEKYAEILASQGLLAIAMEYLKLLGSDEMSPELIILRDRIALSLEPEKEVNTSAFDHTQRQGGLMYATDQSGFGGVDPSRNYYQDTAPSQVHQNIPGSPYGENYQPLPATSYERGYAAPTPYQPSPQPTAYQPTPQPNFFIPSQTPQAPQTNFAPPRAVPQPFVPSNVPILKNAEQYQQPTLGSQLYPGSANPGYHPAQPPAQGPVPVQAGTIPSHQMPQVVARAPASMGFRPMTNSGVVQRPGINSMQPPSPTQSTAVQPSVTQPAPPPTVHTADTSSAPAHHRPVIATLTRLFNETSDALGGPRANPARKREIEDNSKKIGALFVKLNSGDISKNASDKLIQLCQALDKNDFGTALQIQVLLTTSEWDECNFWLATLKRMIKTRQSISARSS</sequence>
<dbReference type="GO" id="GO:0070971">
    <property type="term" value="C:endoplasmic reticulum exit site"/>
    <property type="evidence" value="ECO:0007669"/>
    <property type="project" value="TreeGrafter"/>
</dbReference>
<dbReference type="Pfam" id="PF12931">
    <property type="entry name" value="TPR_Sec16"/>
    <property type="match status" value="1"/>
</dbReference>
<dbReference type="InterPro" id="IPR024298">
    <property type="entry name" value="Sec16_Sec23-bd"/>
</dbReference>
<organism evidence="15 16">
    <name type="scientific">Erythroxylum novogranatense</name>
    <dbReference type="NCBI Taxonomy" id="1862640"/>
    <lineage>
        <taxon>Eukaryota</taxon>
        <taxon>Viridiplantae</taxon>
        <taxon>Streptophyta</taxon>
        <taxon>Embryophyta</taxon>
        <taxon>Tracheophyta</taxon>
        <taxon>Spermatophyta</taxon>
        <taxon>Magnoliopsida</taxon>
        <taxon>eudicotyledons</taxon>
        <taxon>Gunneridae</taxon>
        <taxon>Pentapetalae</taxon>
        <taxon>rosids</taxon>
        <taxon>fabids</taxon>
        <taxon>Malpighiales</taxon>
        <taxon>Erythroxylaceae</taxon>
        <taxon>Erythroxylum</taxon>
    </lineage>
</organism>
<comment type="function">
    <text evidence="11">Required for protein transport from the endoplasmic reticulum to the Golgi apparatus.</text>
</comment>
<dbReference type="PANTHER" id="PTHR13923:SF11">
    <property type="entry name" value="SECRETORY 31, ISOFORM D"/>
    <property type="match status" value="1"/>
</dbReference>
<dbReference type="FunFam" id="2.130.10.10:FF:000295">
    <property type="entry name" value="Protein transport protein SEC31 homolog B"/>
    <property type="match status" value="1"/>
</dbReference>
<dbReference type="PROSITE" id="PS50082">
    <property type="entry name" value="WD_REPEATS_2"/>
    <property type="match status" value="2"/>
</dbReference>
<evidence type="ECO:0000256" key="4">
    <source>
        <dbReference type="ARBA" id="ARBA00022448"/>
    </source>
</evidence>
<comment type="caution">
    <text evidence="15">The sequence shown here is derived from an EMBL/GenBank/DDBJ whole genome shotgun (WGS) entry which is preliminary data.</text>
</comment>
<dbReference type="PROSITE" id="PS00678">
    <property type="entry name" value="WD_REPEATS_1"/>
    <property type="match status" value="1"/>
</dbReference>
<feature type="compositionally biased region" description="Polar residues" evidence="13">
    <location>
        <begin position="967"/>
        <end position="998"/>
    </location>
</feature>
<keyword evidence="10" id="KW-0333">Golgi apparatus</keyword>
<dbReference type="Gene3D" id="1.25.40.1030">
    <property type="match status" value="1"/>
</dbReference>
<evidence type="ECO:0000256" key="6">
    <source>
        <dbReference type="ARBA" id="ARBA00022737"/>
    </source>
</evidence>
<dbReference type="EMBL" id="JAIWQS010000012">
    <property type="protein sequence ID" value="KAJ8748752.1"/>
    <property type="molecule type" value="Genomic_DNA"/>
</dbReference>
<evidence type="ECO:0000256" key="3">
    <source>
        <dbReference type="ARBA" id="ARBA00009358"/>
    </source>
</evidence>